<reference evidence="1" key="1">
    <citation type="submission" date="2018-11" db="EMBL/GenBank/DDBJ databases">
        <authorList>
            <consortium name="Pathogen Informatics"/>
        </authorList>
    </citation>
    <scope>NUCLEOTIDE SEQUENCE</scope>
</reference>
<dbReference type="EMBL" id="CAAALY010285201">
    <property type="protein sequence ID" value="VEL43789.1"/>
    <property type="molecule type" value="Genomic_DNA"/>
</dbReference>
<comment type="caution">
    <text evidence="1">The sequence shown here is derived from an EMBL/GenBank/DDBJ whole genome shotgun (WGS) entry which is preliminary data.</text>
</comment>
<sequence length="97" mass="10694">MPRPSVYTCLAGCLRSNTLASLSPSHSDSFCQRFYLLCNLDVSIHVDFLSVARTSDYLSDCCLSVHLLLILSAFMPVFNSTRSDVHPALCRSPIQPA</sequence>
<evidence type="ECO:0000313" key="2">
    <source>
        <dbReference type="Proteomes" id="UP000784294"/>
    </source>
</evidence>
<accession>A0A448XSC6</accession>
<dbReference type="Proteomes" id="UP000784294">
    <property type="component" value="Unassembled WGS sequence"/>
</dbReference>
<evidence type="ECO:0000313" key="1">
    <source>
        <dbReference type="EMBL" id="VEL43789.1"/>
    </source>
</evidence>
<proteinExistence type="predicted"/>
<protein>
    <submittedName>
        <fullName evidence="1">Uncharacterized protein</fullName>
    </submittedName>
</protein>
<keyword evidence="2" id="KW-1185">Reference proteome</keyword>
<gene>
    <name evidence="1" type="ORF">PXEA_LOCUS37229</name>
</gene>
<organism evidence="1 2">
    <name type="scientific">Protopolystoma xenopodis</name>
    <dbReference type="NCBI Taxonomy" id="117903"/>
    <lineage>
        <taxon>Eukaryota</taxon>
        <taxon>Metazoa</taxon>
        <taxon>Spiralia</taxon>
        <taxon>Lophotrochozoa</taxon>
        <taxon>Platyhelminthes</taxon>
        <taxon>Monogenea</taxon>
        <taxon>Polyopisthocotylea</taxon>
        <taxon>Polystomatidea</taxon>
        <taxon>Polystomatidae</taxon>
        <taxon>Protopolystoma</taxon>
    </lineage>
</organism>
<name>A0A448XSC6_9PLAT</name>
<dbReference type="AlphaFoldDB" id="A0A448XSC6"/>